<dbReference type="Proteomes" id="UP000681722">
    <property type="component" value="Unassembled WGS sequence"/>
</dbReference>
<organism evidence="2 4">
    <name type="scientific">Didymodactylos carnosus</name>
    <dbReference type="NCBI Taxonomy" id="1234261"/>
    <lineage>
        <taxon>Eukaryota</taxon>
        <taxon>Metazoa</taxon>
        <taxon>Spiralia</taxon>
        <taxon>Gnathifera</taxon>
        <taxon>Rotifera</taxon>
        <taxon>Eurotatoria</taxon>
        <taxon>Bdelloidea</taxon>
        <taxon>Philodinida</taxon>
        <taxon>Philodinidae</taxon>
        <taxon>Didymodactylos</taxon>
    </lineage>
</organism>
<evidence type="ECO:0000313" key="3">
    <source>
        <dbReference type="EMBL" id="CAF3815951.1"/>
    </source>
</evidence>
<dbReference type="SUPFAM" id="SSF53098">
    <property type="entry name" value="Ribonuclease H-like"/>
    <property type="match status" value="1"/>
</dbReference>
<dbReference type="GO" id="GO:0015074">
    <property type="term" value="P:DNA integration"/>
    <property type="evidence" value="ECO:0007669"/>
    <property type="project" value="InterPro"/>
</dbReference>
<dbReference type="AlphaFoldDB" id="A0A814K2K6"/>
<proteinExistence type="predicted"/>
<dbReference type="EMBL" id="CAJOBC010004134">
    <property type="protein sequence ID" value="CAF3815951.1"/>
    <property type="molecule type" value="Genomic_DNA"/>
</dbReference>
<dbReference type="InterPro" id="IPR001584">
    <property type="entry name" value="Integrase_cat-core"/>
</dbReference>
<dbReference type="PANTHER" id="PTHR37984">
    <property type="entry name" value="PROTEIN CBG26694"/>
    <property type="match status" value="1"/>
</dbReference>
<dbReference type="InterPro" id="IPR050951">
    <property type="entry name" value="Retrovirus_Pol_polyprotein"/>
</dbReference>
<dbReference type="Pfam" id="PF00665">
    <property type="entry name" value="rve"/>
    <property type="match status" value="1"/>
</dbReference>
<dbReference type="PROSITE" id="PS50994">
    <property type="entry name" value="INTEGRASE"/>
    <property type="match status" value="1"/>
</dbReference>
<gene>
    <name evidence="2" type="ORF">GPM918_LOCUS16028</name>
    <name evidence="3" type="ORF">SRO942_LOCUS16033</name>
</gene>
<dbReference type="PANTHER" id="PTHR37984:SF5">
    <property type="entry name" value="PROTEIN NYNRIN-LIKE"/>
    <property type="match status" value="1"/>
</dbReference>
<dbReference type="InterPro" id="IPR036397">
    <property type="entry name" value="RNaseH_sf"/>
</dbReference>
<dbReference type="Proteomes" id="UP000663829">
    <property type="component" value="Unassembled WGS sequence"/>
</dbReference>
<comment type="caution">
    <text evidence="2">The sequence shown here is derived from an EMBL/GenBank/DDBJ whole genome shotgun (WGS) entry which is preliminary data.</text>
</comment>
<dbReference type="GO" id="GO:0003676">
    <property type="term" value="F:nucleic acid binding"/>
    <property type="evidence" value="ECO:0007669"/>
    <property type="project" value="InterPro"/>
</dbReference>
<feature type="domain" description="Integrase catalytic" evidence="1">
    <location>
        <begin position="182"/>
        <end position="251"/>
    </location>
</feature>
<evidence type="ECO:0000313" key="4">
    <source>
        <dbReference type="Proteomes" id="UP000663829"/>
    </source>
</evidence>
<dbReference type="Gene3D" id="3.30.420.10">
    <property type="entry name" value="Ribonuclease H-like superfamily/Ribonuclease H"/>
    <property type="match status" value="1"/>
</dbReference>
<dbReference type="InterPro" id="IPR012337">
    <property type="entry name" value="RNaseH-like_sf"/>
</dbReference>
<sequence length="251" mass="28371">MRNRKLVKKKIEISSSMTTTTPALITSSSTATTTVIDNAKRKNEFNDEILKSKNDSSNNPLFTSERYDETVELINGAKLKRYSDRNEQEIALLKTYDVINVGGQQELVKKISSSEAAHVTIGHHGINNTLKEIKKKYANVTERQVKLFISGCHECKIKRSKPKYSSKLVVQSVISNDFNARDHFTKFCVLRPMKTKTAAEVAYHLLDIFIMFGAPATLQSDNGREFVAKVIEELAEMWKGLKIVHGRARHP</sequence>
<evidence type="ECO:0000313" key="2">
    <source>
        <dbReference type="EMBL" id="CAF1045947.1"/>
    </source>
</evidence>
<accession>A0A814K2K6</accession>
<dbReference type="EMBL" id="CAJNOQ010004133">
    <property type="protein sequence ID" value="CAF1045947.1"/>
    <property type="molecule type" value="Genomic_DNA"/>
</dbReference>
<dbReference type="OrthoDB" id="10059746at2759"/>
<protein>
    <recommendedName>
        <fullName evidence="1">Integrase catalytic domain-containing protein</fullName>
    </recommendedName>
</protein>
<reference evidence="2" key="1">
    <citation type="submission" date="2021-02" db="EMBL/GenBank/DDBJ databases">
        <authorList>
            <person name="Nowell W R."/>
        </authorList>
    </citation>
    <scope>NUCLEOTIDE SEQUENCE</scope>
</reference>
<name>A0A814K2K6_9BILA</name>
<keyword evidence="4" id="KW-1185">Reference proteome</keyword>
<evidence type="ECO:0000259" key="1">
    <source>
        <dbReference type="PROSITE" id="PS50994"/>
    </source>
</evidence>